<reference evidence="12 13" key="1">
    <citation type="submission" date="2019-07" db="EMBL/GenBank/DDBJ databases">
        <title>Genomes of Cafeteria roenbergensis.</title>
        <authorList>
            <person name="Fischer M.G."/>
            <person name="Hackl T."/>
            <person name="Roman M."/>
        </authorList>
    </citation>
    <scope>NUCLEOTIDE SEQUENCE [LARGE SCALE GENOMIC DNA]</scope>
    <source>
        <strain evidence="8 13">BVI</strain>
        <strain evidence="10 15">Cflag</strain>
        <strain evidence="11 12">E4-10P</strain>
        <strain evidence="9 14">RCC970-E3</strain>
    </source>
</reference>
<dbReference type="SUPFAM" id="SSF55174">
    <property type="entry name" value="Alpha-L RNA-binding motif"/>
    <property type="match status" value="1"/>
</dbReference>
<protein>
    <recommendedName>
        <fullName evidence="6">40S ribosomal protein S4</fullName>
    </recommendedName>
</protein>
<keyword evidence="5 6" id="KW-0687">Ribonucleoprotein</keyword>
<name>A0A5A8DDN6_CAFRO</name>
<dbReference type="EMBL" id="VLTN01000014">
    <property type="protein sequence ID" value="KAA0153826.1"/>
    <property type="molecule type" value="Genomic_DNA"/>
</dbReference>
<dbReference type="InterPro" id="IPR002942">
    <property type="entry name" value="S4_RNA-bd"/>
</dbReference>
<dbReference type="OMA" id="GHIQLNL"/>
<dbReference type="InterPro" id="IPR041982">
    <property type="entry name" value="Ribosomal_eS4_KOW"/>
</dbReference>
<dbReference type="EMBL" id="VLTO01000028">
    <property type="protein sequence ID" value="KAA0173863.1"/>
    <property type="molecule type" value="Genomic_DNA"/>
</dbReference>
<evidence type="ECO:0000313" key="13">
    <source>
        <dbReference type="Proteomes" id="UP000323011"/>
    </source>
</evidence>
<dbReference type="SMART" id="SM00363">
    <property type="entry name" value="S4"/>
    <property type="match status" value="1"/>
</dbReference>
<keyword evidence="13" id="KW-1185">Reference proteome</keyword>
<dbReference type="Proteomes" id="UP000322899">
    <property type="component" value="Unassembled WGS sequence"/>
</dbReference>
<dbReference type="Proteomes" id="UP000324907">
    <property type="component" value="Unassembled WGS sequence"/>
</dbReference>
<evidence type="ECO:0000256" key="4">
    <source>
        <dbReference type="ARBA" id="ARBA00022980"/>
    </source>
</evidence>
<keyword evidence="4 6" id="KW-0689">Ribosomal protein</keyword>
<evidence type="ECO:0000256" key="1">
    <source>
        <dbReference type="ARBA" id="ARBA00007500"/>
    </source>
</evidence>
<dbReference type="FunFam" id="2.30.30.30:FF:000005">
    <property type="entry name" value="40S ribosomal protein S4"/>
    <property type="match status" value="1"/>
</dbReference>
<dbReference type="EMBL" id="VLTL01000096">
    <property type="protein sequence ID" value="KAA0161346.1"/>
    <property type="molecule type" value="Genomic_DNA"/>
</dbReference>
<dbReference type="PROSITE" id="PS50889">
    <property type="entry name" value="S4"/>
    <property type="match status" value="1"/>
</dbReference>
<dbReference type="InterPro" id="IPR013843">
    <property type="entry name" value="Ribosomal_eS4_N"/>
</dbReference>
<evidence type="ECO:0000313" key="9">
    <source>
        <dbReference type="EMBL" id="KAA0161346.1"/>
    </source>
</evidence>
<comment type="caution">
    <text evidence="10">The sequence shown here is derived from an EMBL/GenBank/DDBJ whole genome shotgun (WGS) entry which is preliminary data.</text>
</comment>
<dbReference type="PIRSF" id="PIRSF002116">
    <property type="entry name" value="Ribosomal_S4"/>
    <property type="match status" value="1"/>
</dbReference>
<dbReference type="Gene3D" id="3.10.290.10">
    <property type="entry name" value="RNA-binding S4 domain"/>
    <property type="match status" value="1"/>
</dbReference>
<evidence type="ECO:0000313" key="10">
    <source>
        <dbReference type="EMBL" id="KAA0163099.1"/>
    </source>
</evidence>
<dbReference type="Pfam" id="PF16121">
    <property type="entry name" value="40S_S4_C"/>
    <property type="match status" value="1"/>
</dbReference>
<dbReference type="Proteomes" id="UP000323011">
    <property type="component" value="Unassembled WGS sequence"/>
</dbReference>
<dbReference type="InterPro" id="IPR014722">
    <property type="entry name" value="Rib_uL2_dom2"/>
</dbReference>
<dbReference type="InterPro" id="IPR013845">
    <property type="entry name" value="Ribosomal_eS4_central_region"/>
</dbReference>
<dbReference type="InterPro" id="IPR036986">
    <property type="entry name" value="S4_RNA-bd_sf"/>
</dbReference>
<dbReference type="PANTHER" id="PTHR11581:SF0">
    <property type="entry name" value="SMALL RIBOSOMAL SUBUNIT PROTEIN ES4"/>
    <property type="match status" value="1"/>
</dbReference>
<evidence type="ECO:0000259" key="7">
    <source>
        <dbReference type="SMART" id="SM00363"/>
    </source>
</evidence>
<organism evidence="10 15">
    <name type="scientific">Cafeteria roenbergensis</name>
    <name type="common">Marine flagellate</name>
    <dbReference type="NCBI Taxonomy" id="33653"/>
    <lineage>
        <taxon>Eukaryota</taxon>
        <taxon>Sar</taxon>
        <taxon>Stramenopiles</taxon>
        <taxon>Bigyra</taxon>
        <taxon>Opalozoa</taxon>
        <taxon>Bicosoecida</taxon>
        <taxon>Cafeteriaceae</taxon>
        <taxon>Cafeteria</taxon>
    </lineage>
</organism>
<dbReference type="Pfam" id="PF00900">
    <property type="entry name" value="Ribosomal_S4e"/>
    <property type="match status" value="1"/>
</dbReference>
<gene>
    <name evidence="11" type="ORF">FNF27_04620</name>
    <name evidence="9" type="ORF">FNF28_05094</name>
    <name evidence="8" type="ORF">FNF29_02815</name>
    <name evidence="10" type="ORF">FNF31_02922</name>
</gene>
<evidence type="ECO:0000313" key="12">
    <source>
        <dbReference type="Proteomes" id="UP000322899"/>
    </source>
</evidence>
<evidence type="ECO:0000313" key="11">
    <source>
        <dbReference type="EMBL" id="KAA0173863.1"/>
    </source>
</evidence>
<dbReference type="GO" id="GO:0022627">
    <property type="term" value="C:cytosolic small ribosomal subunit"/>
    <property type="evidence" value="ECO:0007669"/>
    <property type="project" value="TreeGrafter"/>
</dbReference>
<dbReference type="HAMAP" id="MF_00485">
    <property type="entry name" value="Ribosomal_eS4"/>
    <property type="match status" value="1"/>
</dbReference>
<dbReference type="Proteomes" id="UP000325113">
    <property type="component" value="Unassembled WGS sequence"/>
</dbReference>
<accession>A0A5A8DDN6</accession>
<keyword evidence="3 6" id="KW-0694">RNA-binding</keyword>
<dbReference type="InterPro" id="IPR000876">
    <property type="entry name" value="Ribosomal_eS4"/>
</dbReference>
<dbReference type="Pfam" id="PF08071">
    <property type="entry name" value="RS4NT"/>
    <property type="match status" value="1"/>
</dbReference>
<dbReference type="Pfam" id="PF01479">
    <property type="entry name" value="S4"/>
    <property type="match status" value="1"/>
</dbReference>
<evidence type="ECO:0000313" key="14">
    <source>
        <dbReference type="Proteomes" id="UP000324907"/>
    </source>
</evidence>
<dbReference type="InterPro" id="IPR038237">
    <property type="entry name" value="Ribosomal_eS4_central_sf"/>
</dbReference>
<comment type="similarity">
    <text evidence="1 6">Belongs to the eukaryotic ribosomal protein eS4 family.</text>
</comment>
<dbReference type="CDD" id="cd06087">
    <property type="entry name" value="KOW_RPS4"/>
    <property type="match status" value="1"/>
</dbReference>
<dbReference type="InterPro" id="IPR032277">
    <property type="entry name" value="Ribosomal_eS4_C"/>
</dbReference>
<feature type="domain" description="RNA-binding S4" evidence="7">
    <location>
        <begin position="43"/>
        <end position="106"/>
    </location>
</feature>
<dbReference type="OrthoDB" id="1109245at2759"/>
<evidence type="ECO:0000256" key="3">
    <source>
        <dbReference type="ARBA" id="ARBA00022884"/>
    </source>
</evidence>
<dbReference type="GO" id="GO:0003735">
    <property type="term" value="F:structural constituent of ribosome"/>
    <property type="evidence" value="ECO:0007669"/>
    <property type="project" value="UniProtKB-UniRule"/>
</dbReference>
<keyword evidence="2 6" id="KW-0699">rRNA-binding</keyword>
<dbReference type="PANTHER" id="PTHR11581">
    <property type="entry name" value="30S/40S RIBOSOMAL PROTEIN S4"/>
    <property type="match status" value="1"/>
</dbReference>
<dbReference type="FunFam" id="3.10.290.10:FF:000002">
    <property type="entry name" value="40S ribosomal protein S4"/>
    <property type="match status" value="1"/>
</dbReference>
<dbReference type="GO" id="GO:0006412">
    <property type="term" value="P:translation"/>
    <property type="evidence" value="ECO:0007669"/>
    <property type="project" value="InterPro"/>
</dbReference>
<dbReference type="Gene3D" id="2.30.30.30">
    <property type="match status" value="1"/>
</dbReference>
<evidence type="ECO:0000256" key="6">
    <source>
        <dbReference type="PIRNR" id="PIRNR002116"/>
    </source>
</evidence>
<evidence type="ECO:0000256" key="5">
    <source>
        <dbReference type="ARBA" id="ARBA00023274"/>
    </source>
</evidence>
<dbReference type="FunFam" id="2.40.50.740:FF:000001">
    <property type="entry name" value="40S ribosomal protein S4"/>
    <property type="match status" value="1"/>
</dbReference>
<dbReference type="Gene3D" id="2.40.50.740">
    <property type="match status" value="1"/>
</dbReference>
<dbReference type="GO" id="GO:0019843">
    <property type="term" value="F:rRNA binding"/>
    <property type="evidence" value="ECO:0007669"/>
    <property type="project" value="UniProtKB-UniRule"/>
</dbReference>
<evidence type="ECO:0000313" key="8">
    <source>
        <dbReference type="EMBL" id="KAA0153826.1"/>
    </source>
</evidence>
<evidence type="ECO:0000313" key="15">
    <source>
        <dbReference type="Proteomes" id="UP000325113"/>
    </source>
</evidence>
<proteinExistence type="inferred from homology"/>
<evidence type="ECO:0000256" key="2">
    <source>
        <dbReference type="ARBA" id="ARBA00022730"/>
    </source>
</evidence>
<dbReference type="AlphaFoldDB" id="A0A5A8DDN6"/>
<sequence>MVRGPKKHLKRLNAPHHWMTGKLGGIYAPKVSAGPHKSRECLPMVIIVRNRMKYALTRTEAQAICMQKLIKVDGRIRTDINFPAGFMDVVEIEKSGDRVRLLYDTKGRFVLHPVDKTEAGFKLGKVVRKELTKKGIPVVVTHDGRTIRYPDPLIKVGDSVKIDIATGKITEFVKLDVGCTVMAVNGRNQGRVGTLVGRDAHPGSFEIVHVKDARDATFATRLSNIFVIGAGGSAPLVSLPRGDGIKLNIFEQRDLRIKRASA</sequence>
<dbReference type="CDD" id="cd00165">
    <property type="entry name" value="S4"/>
    <property type="match status" value="1"/>
</dbReference>
<dbReference type="EMBL" id="VLTM01000023">
    <property type="protein sequence ID" value="KAA0163099.1"/>
    <property type="molecule type" value="Genomic_DNA"/>
</dbReference>